<feature type="compositionally biased region" description="Acidic residues" evidence="1">
    <location>
        <begin position="46"/>
        <end position="64"/>
    </location>
</feature>
<dbReference type="Pfam" id="PF08624">
    <property type="entry name" value="CRC_subunit"/>
    <property type="match status" value="1"/>
</dbReference>
<dbReference type="AlphaFoldDB" id="A0A168PJF6"/>
<feature type="compositionally biased region" description="Acidic residues" evidence="1">
    <location>
        <begin position="89"/>
        <end position="98"/>
    </location>
</feature>
<evidence type="ECO:0000256" key="1">
    <source>
        <dbReference type="SAM" id="MobiDB-lite"/>
    </source>
</evidence>
<dbReference type="STRING" id="4829.A0A168PJF6"/>
<feature type="compositionally biased region" description="Acidic residues" evidence="1">
    <location>
        <begin position="215"/>
        <end position="229"/>
    </location>
</feature>
<organism evidence="2">
    <name type="scientific">Absidia glauca</name>
    <name type="common">Pin mould</name>
    <dbReference type="NCBI Taxonomy" id="4829"/>
    <lineage>
        <taxon>Eukaryota</taxon>
        <taxon>Fungi</taxon>
        <taxon>Fungi incertae sedis</taxon>
        <taxon>Mucoromycota</taxon>
        <taxon>Mucoromycotina</taxon>
        <taxon>Mucoromycetes</taxon>
        <taxon>Mucorales</taxon>
        <taxon>Cunninghamellaceae</taxon>
        <taxon>Absidia</taxon>
    </lineage>
</organism>
<accession>A0A168PJF6</accession>
<dbReference type="EMBL" id="LT553855">
    <property type="protein sequence ID" value="SAM02502.1"/>
    <property type="molecule type" value="Genomic_DNA"/>
</dbReference>
<proteinExistence type="predicted"/>
<feature type="compositionally biased region" description="Low complexity" evidence="1">
    <location>
        <begin position="230"/>
        <end position="244"/>
    </location>
</feature>
<dbReference type="OrthoDB" id="5598844at2759"/>
<dbReference type="InParanoid" id="A0A168PJF6"/>
<name>A0A168PJF6_ABSGL</name>
<protein>
    <submittedName>
        <fullName evidence="2">Uncharacterized protein</fullName>
    </submittedName>
</protein>
<evidence type="ECO:0000313" key="3">
    <source>
        <dbReference type="Proteomes" id="UP000078561"/>
    </source>
</evidence>
<feature type="region of interest" description="Disordered" evidence="1">
    <location>
        <begin position="1"/>
        <end position="102"/>
    </location>
</feature>
<evidence type="ECO:0000313" key="2">
    <source>
        <dbReference type="EMBL" id="SAM02502.1"/>
    </source>
</evidence>
<dbReference type="OMA" id="FAYRRAN"/>
<gene>
    <name evidence="2" type="primary">ABSGL_08295.1 scaffold 9741</name>
</gene>
<feature type="region of interest" description="Disordered" evidence="1">
    <location>
        <begin position="210"/>
        <end position="244"/>
    </location>
</feature>
<dbReference type="Proteomes" id="UP000078561">
    <property type="component" value="Unassembled WGS sequence"/>
</dbReference>
<reference evidence="2" key="1">
    <citation type="submission" date="2016-04" db="EMBL/GenBank/DDBJ databases">
        <authorList>
            <person name="Evans L.H."/>
            <person name="Alamgir A."/>
            <person name="Owens N."/>
            <person name="Weber N.D."/>
            <person name="Virtaneva K."/>
            <person name="Barbian K."/>
            <person name="Babar A."/>
            <person name="Rosenke K."/>
        </authorList>
    </citation>
    <scope>NUCLEOTIDE SEQUENCE [LARGE SCALE GENOMIC DNA]</scope>
    <source>
        <strain evidence="2">CBS 101.48</strain>
    </source>
</reference>
<sequence>MKTPTNDSYDNDSPAISSPTNLGKRKSRPLKQRGQDTTNAVTDEVNFLDDESDLSFDEYMDTSDNESSMKKQRGRGTSKTKDSVPLPMLDEESDLDEAGESKVDKDGHLLEGREYKVPTFELPNRGHTLFMFSKDPAALLNFRDSFVFIKKNPKLVKVYITDDEKSYLVETNKLRSTFRTREVSVVSARSVFKVFGHRVVKKGRRGRDDYYFTGDYDENEPIPDSDDDLQQQQQQHQHQHPQLQQQPLLLQQQQRLDADKLLGATGSATGWPSMHQAALTTNMLQPSLVTVGSVDGQSLVTATQQSSLVGDGSDLTNTTIKQINVPISLKPTLEPLNTYNWLHHTAVSVRDFGAQLLAYRKNNVTFYDLHTNVYQLPCTQQTTSKPQQSSSV</sequence>
<keyword evidence="3" id="KW-1185">Reference proteome</keyword>
<dbReference type="InterPro" id="IPR013933">
    <property type="entry name" value="CRC_Rsc7/Swp82"/>
</dbReference>